<accession>A0ACC3MRR0</accession>
<name>A0ACC3MRR0_9PEZI</name>
<keyword evidence="2" id="KW-1185">Reference proteome</keyword>
<reference evidence="1" key="1">
    <citation type="submission" date="2023-07" db="EMBL/GenBank/DDBJ databases">
        <title>Black Yeasts Isolated from many extreme environments.</title>
        <authorList>
            <person name="Coleine C."/>
            <person name="Stajich J.E."/>
            <person name="Selbmann L."/>
        </authorList>
    </citation>
    <scope>NUCLEOTIDE SEQUENCE</scope>
    <source>
        <strain evidence="1">CCFEE 5714</strain>
    </source>
</reference>
<dbReference type="Proteomes" id="UP001281147">
    <property type="component" value="Unassembled WGS sequence"/>
</dbReference>
<protein>
    <submittedName>
        <fullName evidence="1">Uncharacterized protein</fullName>
    </submittedName>
</protein>
<evidence type="ECO:0000313" key="1">
    <source>
        <dbReference type="EMBL" id="KAK3702186.1"/>
    </source>
</evidence>
<organism evidence="1 2">
    <name type="scientific">Vermiconidia calcicola</name>
    <dbReference type="NCBI Taxonomy" id="1690605"/>
    <lineage>
        <taxon>Eukaryota</taxon>
        <taxon>Fungi</taxon>
        <taxon>Dikarya</taxon>
        <taxon>Ascomycota</taxon>
        <taxon>Pezizomycotina</taxon>
        <taxon>Dothideomycetes</taxon>
        <taxon>Dothideomycetidae</taxon>
        <taxon>Mycosphaerellales</taxon>
        <taxon>Extremaceae</taxon>
        <taxon>Vermiconidia</taxon>
    </lineage>
</organism>
<proteinExistence type="predicted"/>
<dbReference type="EMBL" id="JAUTXU010000164">
    <property type="protein sequence ID" value="KAK3702186.1"/>
    <property type="molecule type" value="Genomic_DNA"/>
</dbReference>
<gene>
    <name evidence="1" type="ORF">LTR37_015018</name>
</gene>
<evidence type="ECO:0000313" key="2">
    <source>
        <dbReference type="Proteomes" id="UP001281147"/>
    </source>
</evidence>
<sequence>MAESTTASPRGEQCQFFSLPRELRDEIYDYAYTPHKNTEYWYRITAHDINATTEDFMAVGHDGWSMAPTLCQAVAVNRQYLSEALPYWIQRTNFHFSSPRDFDYLTHRYPLIEENLTSVFVKYDSLAARHELDVPIGEIVNLCPRLTRFEACLHGREWCGGDEGFSNWEFSIRFEVVVLLLKEMRDLRSFRLSSSDFCVSEYFDFAKDLKAVEEDIRECVSENNHENE</sequence>
<comment type="caution">
    <text evidence="1">The sequence shown here is derived from an EMBL/GenBank/DDBJ whole genome shotgun (WGS) entry which is preliminary data.</text>
</comment>